<feature type="compositionally biased region" description="Low complexity" evidence="4">
    <location>
        <begin position="264"/>
        <end position="274"/>
    </location>
</feature>
<feature type="region of interest" description="Disordered" evidence="4">
    <location>
        <begin position="209"/>
        <end position="341"/>
    </location>
</feature>
<dbReference type="InterPro" id="IPR026896">
    <property type="entry name" value="CSTF_C"/>
</dbReference>
<dbReference type="PRINTS" id="PR01217">
    <property type="entry name" value="PRICHEXTENSN"/>
</dbReference>
<dbReference type="PANTHER" id="PTHR45735">
    <property type="entry name" value="CLEAVAGE STIMULATION FACTOR SUBUNIT 2"/>
    <property type="match status" value="1"/>
</dbReference>
<proteinExistence type="predicted"/>
<dbReference type="CDD" id="cd12398">
    <property type="entry name" value="RRM_CSTF2_RNA15_like"/>
    <property type="match status" value="1"/>
</dbReference>
<dbReference type="GO" id="GO:0031124">
    <property type="term" value="P:mRNA 3'-end processing"/>
    <property type="evidence" value="ECO:0007669"/>
    <property type="project" value="InterPro"/>
</dbReference>
<sequence length="383" mass="41458">MSKVVFVGNIPYTIGEDQLIDVFKKVGQVVGFRLVYDRETGKPRGYGFCEFADHETAESAVRNLNGHDLGGRPLRIDLADSDPFLEGKTTVRGELVDGGETRAQWRERHERDRDRNPNAFLQSLPAGVPISPGSTALDTISQMLATANPAQILEVLAQMKAFVITHPDQARALLVAHPQLGYALFQALLLNNIVDPAILQRMLNATNAAPSQGAAKGPAPAPMHQPTPQHQPQPQHPPPMSAPYSQGALPQPPPFAAHLAPGIPQTHTPVHHATPPVPPPASMFPPASAHISHTQSQTPQFYRPPPPPTMPAQVPQMQTPVPPPPPAQQPVTQAAPAPPALLDPAQRDMLMQVLSLTQEQINSLPPTEREQIQQLRKQFGIAV</sequence>
<evidence type="ECO:0000313" key="6">
    <source>
        <dbReference type="EMBL" id="KZT63488.1"/>
    </source>
</evidence>
<evidence type="ECO:0000256" key="1">
    <source>
        <dbReference type="ARBA" id="ARBA00004123"/>
    </source>
</evidence>
<feature type="domain" description="RRM" evidence="5">
    <location>
        <begin position="3"/>
        <end position="81"/>
    </location>
</feature>
<evidence type="ECO:0000256" key="4">
    <source>
        <dbReference type="SAM" id="MobiDB-lite"/>
    </source>
</evidence>
<dbReference type="InterPro" id="IPR025742">
    <property type="entry name" value="CSTF2_hinge"/>
</dbReference>
<dbReference type="Gene3D" id="3.30.70.330">
    <property type="match status" value="1"/>
</dbReference>
<dbReference type="AlphaFoldDB" id="A0A165KRM6"/>
<dbReference type="PANTHER" id="PTHR45735:SF2">
    <property type="entry name" value="CLEAVAGE STIMULATION FACTOR SUBUNIT 2"/>
    <property type="match status" value="1"/>
</dbReference>
<dbReference type="Gene3D" id="1.10.20.70">
    <property type="entry name" value="Transcription termination and cleavage factor, C-terminal domain"/>
    <property type="match status" value="1"/>
</dbReference>
<dbReference type="InterPro" id="IPR000504">
    <property type="entry name" value="RRM_dom"/>
</dbReference>
<dbReference type="GO" id="GO:0003729">
    <property type="term" value="F:mRNA binding"/>
    <property type="evidence" value="ECO:0007669"/>
    <property type="project" value="TreeGrafter"/>
</dbReference>
<keyword evidence="2" id="KW-0539">Nucleus</keyword>
<reference evidence="6 7" key="1">
    <citation type="journal article" date="2016" name="Mol. Biol. Evol.">
        <title>Comparative Genomics of Early-Diverging Mushroom-Forming Fungi Provides Insights into the Origins of Lignocellulose Decay Capabilities.</title>
        <authorList>
            <person name="Nagy L.G."/>
            <person name="Riley R."/>
            <person name="Tritt A."/>
            <person name="Adam C."/>
            <person name="Daum C."/>
            <person name="Floudas D."/>
            <person name="Sun H."/>
            <person name="Yadav J.S."/>
            <person name="Pangilinan J."/>
            <person name="Larsson K.H."/>
            <person name="Matsuura K."/>
            <person name="Barry K."/>
            <person name="Labutti K."/>
            <person name="Kuo R."/>
            <person name="Ohm R.A."/>
            <person name="Bhattacharya S.S."/>
            <person name="Shirouzu T."/>
            <person name="Yoshinaga Y."/>
            <person name="Martin F.M."/>
            <person name="Grigoriev I.V."/>
            <person name="Hibbett D.S."/>
        </authorList>
    </citation>
    <scope>NUCLEOTIDE SEQUENCE [LARGE SCALE GENOMIC DNA]</scope>
    <source>
        <strain evidence="6 7">L-15889</strain>
    </source>
</reference>
<dbReference type="GO" id="GO:0005847">
    <property type="term" value="C:mRNA cleavage and polyadenylation specificity factor complex"/>
    <property type="evidence" value="ECO:0007669"/>
    <property type="project" value="TreeGrafter"/>
</dbReference>
<evidence type="ECO:0000256" key="2">
    <source>
        <dbReference type="ARBA" id="ARBA00023242"/>
    </source>
</evidence>
<feature type="compositionally biased region" description="Pro residues" evidence="4">
    <location>
        <begin position="219"/>
        <end position="241"/>
    </location>
</feature>
<keyword evidence="7" id="KW-1185">Reference proteome</keyword>
<dbReference type="STRING" id="1314783.A0A165KRM6"/>
<dbReference type="SMART" id="SM00360">
    <property type="entry name" value="RRM"/>
    <property type="match status" value="1"/>
</dbReference>
<dbReference type="InterPro" id="IPR038192">
    <property type="entry name" value="CSTF_C_sf"/>
</dbReference>
<dbReference type="InterPro" id="IPR035979">
    <property type="entry name" value="RBD_domain_sf"/>
</dbReference>
<gene>
    <name evidence="6" type="ORF">DAEQUDRAFT_753312</name>
</gene>
<evidence type="ECO:0000313" key="7">
    <source>
        <dbReference type="Proteomes" id="UP000076727"/>
    </source>
</evidence>
<dbReference type="EMBL" id="KV429179">
    <property type="protein sequence ID" value="KZT63488.1"/>
    <property type="molecule type" value="Genomic_DNA"/>
</dbReference>
<protein>
    <recommendedName>
        <fullName evidence="5">RRM domain-containing protein</fullName>
    </recommendedName>
</protein>
<evidence type="ECO:0000259" key="5">
    <source>
        <dbReference type="PROSITE" id="PS50102"/>
    </source>
</evidence>
<dbReference type="Pfam" id="PF00076">
    <property type="entry name" value="RRM_1"/>
    <property type="match status" value="1"/>
</dbReference>
<dbReference type="InterPro" id="IPR012677">
    <property type="entry name" value="Nucleotide-bd_a/b_plait_sf"/>
</dbReference>
<dbReference type="PROSITE" id="PS50102">
    <property type="entry name" value="RRM"/>
    <property type="match status" value="1"/>
</dbReference>
<keyword evidence="3" id="KW-0694">RNA-binding</keyword>
<dbReference type="Proteomes" id="UP000076727">
    <property type="component" value="Unassembled WGS sequence"/>
</dbReference>
<evidence type="ECO:0000256" key="3">
    <source>
        <dbReference type="PROSITE-ProRule" id="PRU00176"/>
    </source>
</evidence>
<dbReference type="Gene3D" id="1.25.40.630">
    <property type="match status" value="1"/>
</dbReference>
<comment type="subcellular location">
    <subcellularLocation>
        <location evidence="1">Nucleus</location>
    </subcellularLocation>
</comment>
<name>A0A165KRM6_9APHY</name>
<dbReference type="Pfam" id="PF14327">
    <property type="entry name" value="CSTF2_hinge"/>
    <property type="match status" value="1"/>
</dbReference>
<dbReference type="OrthoDB" id="272703at2759"/>
<organism evidence="6 7">
    <name type="scientific">Daedalea quercina L-15889</name>
    <dbReference type="NCBI Taxonomy" id="1314783"/>
    <lineage>
        <taxon>Eukaryota</taxon>
        <taxon>Fungi</taxon>
        <taxon>Dikarya</taxon>
        <taxon>Basidiomycota</taxon>
        <taxon>Agaricomycotina</taxon>
        <taxon>Agaricomycetes</taxon>
        <taxon>Polyporales</taxon>
        <taxon>Fomitopsis</taxon>
    </lineage>
</organism>
<dbReference type="SUPFAM" id="SSF54928">
    <property type="entry name" value="RNA-binding domain, RBD"/>
    <property type="match status" value="1"/>
</dbReference>
<feature type="compositionally biased region" description="Polar residues" evidence="4">
    <location>
        <begin position="291"/>
        <end position="300"/>
    </location>
</feature>
<accession>A0A165KRM6</accession>
<dbReference type="Pfam" id="PF14304">
    <property type="entry name" value="CSTF_C"/>
    <property type="match status" value="1"/>
</dbReference>